<dbReference type="OrthoDB" id="1093537at2"/>
<gene>
    <name evidence="2" type="ORF">CE91St3_22730</name>
    <name evidence="6" type="ORF">DXB61_05480</name>
    <name evidence="3" type="ORF">GMD82_10020</name>
    <name evidence="4" type="ORF">GMD92_15335</name>
    <name evidence="5" type="ORF">GME02_07940</name>
</gene>
<sequence length="150" mass="16886">MKKYIAILILILFCQAGYSQSMDKLFNDFAKQKNVTHVTVGPFLMKISSLFTETMGVKSIEVLSFEECGNTVKDDLRAAIKKLKDPNYETMVNANEEGNRTKVMVRIDKDIIRELVILTTDGGDDALIRIKGKIKPSDIEKVINDHKDGC</sequence>
<dbReference type="GeneID" id="49203810"/>
<protein>
    <submittedName>
        <fullName evidence="5">DUF4252 domain-containing protein</fullName>
    </submittedName>
</protein>
<dbReference type="RefSeq" id="WP_005633868.1">
    <property type="nucleotide sequence ID" value="NZ_BAABYG010000001.1"/>
</dbReference>
<reference evidence="8 9" key="2">
    <citation type="journal article" date="2019" name="Nat. Med.">
        <title>A library of human gut bacterial isolates paired with longitudinal multiomics data enables mechanistic microbiome research.</title>
        <authorList>
            <person name="Poyet M."/>
            <person name="Groussin M."/>
            <person name="Gibbons S.M."/>
            <person name="Avila-Pacheco J."/>
            <person name="Jiang X."/>
            <person name="Kearney S.M."/>
            <person name="Perrotta A.R."/>
            <person name="Berdy B."/>
            <person name="Zhao S."/>
            <person name="Lieberman T.D."/>
            <person name="Swanson P.K."/>
            <person name="Smith M."/>
            <person name="Roesemann S."/>
            <person name="Alexander J.E."/>
            <person name="Rich S.A."/>
            <person name="Livny J."/>
            <person name="Vlamakis H."/>
            <person name="Clish C."/>
            <person name="Bullock K."/>
            <person name="Deik A."/>
            <person name="Scott J."/>
            <person name="Pierce K.A."/>
            <person name="Xavier R.J."/>
            <person name="Alm E.J."/>
        </authorList>
    </citation>
    <scope>NUCLEOTIDE SEQUENCE [LARGE SCALE GENOMIC DNA]</scope>
    <source>
        <strain evidence="5 10">BIOML-A11</strain>
        <strain evidence="4 9">BIOML-A16</strain>
        <strain evidence="3 8">BIOML-A29</strain>
    </source>
</reference>
<dbReference type="Proteomes" id="UP001055114">
    <property type="component" value="Unassembled WGS sequence"/>
</dbReference>
<dbReference type="EMBL" id="WNCN01000011">
    <property type="protein sequence ID" value="MTU39811.1"/>
    <property type="molecule type" value="Genomic_DNA"/>
</dbReference>
<dbReference type="Proteomes" id="UP000261088">
    <property type="component" value="Unassembled WGS sequence"/>
</dbReference>
<dbReference type="Pfam" id="PF14060">
    <property type="entry name" value="DUF4252"/>
    <property type="match status" value="1"/>
</dbReference>
<comment type="caution">
    <text evidence="5">The sequence shown here is derived from an EMBL/GenBank/DDBJ whole genome shotgun (WGS) entry which is preliminary data.</text>
</comment>
<evidence type="ECO:0000313" key="7">
    <source>
        <dbReference type="Proteomes" id="UP000261088"/>
    </source>
</evidence>
<reference evidence="2" key="3">
    <citation type="submission" date="2022-01" db="EMBL/GenBank/DDBJ databases">
        <title>Novel bile acid biosynthetic pathways are enriched in the microbiome of centenarians.</title>
        <authorList>
            <person name="Sato Y."/>
            <person name="Atarashi K."/>
            <person name="Plichta R.D."/>
            <person name="Arai Y."/>
            <person name="Sasajima S."/>
            <person name="Kearney M.S."/>
            <person name="Suda W."/>
            <person name="Takeshita K."/>
            <person name="Sasaki T."/>
            <person name="Okamoto S."/>
            <person name="Skelly N.A."/>
            <person name="Okamura Y."/>
            <person name="Vlamakis H."/>
            <person name="Li Y."/>
            <person name="Tanoue T."/>
            <person name="Takei H."/>
            <person name="Nittono H."/>
            <person name="Narushima S."/>
            <person name="Irie J."/>
            <person name="Itoh H."/>
            <person name="Moriya K."/>
            <person name="Sugiura Y."/>
            <person name="Suematsu M."/>
            <person name="Moritoki N."/>
            <person name="Shibata S."/>
            <person name="Littman R.D."/>
            <person name="Fischbach A.M."/>
            <person name="Uwamino Y."/>
            <person name="Inoue T."/>
            <person name="Honda A."/>
            <person name="Hattori M."/>
            <person name="Murai T."/>
            <person name="Xavier J.R."/>
            <person name="Hirose N."/>
            <person name="Honda K."/>
        </authorList>
    </citation>
    <scope>NUCLEOTIDE SEQUENCE</scope>
    <source>
        <strain evidence="2">CE91-St3</strain>
    </source>
</reference>
<evidence type="ECO:0000313" key="2">
    <source>
        <dbReference type="EMBL" id="GKH72410.1"/>
    </source>
</evidence>
<evidence type="ECO:0000256" key="1">
    <source>
        <dbReference type="SAM" id="SignalP"/>
    </source>
</evidence>
<feature type="chain" id="PRO_5044584871" evidence="1">
    <location>
        <begin position="22"/>
        <end position="150"/>
    </location>
</feature>
<accession>A0A351E602</accession>
<evidence type="ECO:0000313" key="5">
    <source>
        <dbReference type="EMBL" id="MTV01602.1"/>
    </source>
</evidence>
<feature type="signal peptide" evidence="1">
    <location>
        <begin position="1"/>
        <end position="21"/>
    </location>
</feature>
<reference evidence="6 7" key="1">
    <citation type="submission" date="2018-08" db="EMBL/GenBank/DDBJ databases">
        <title>A genome reference for cultivated species of the human gut microbiota.</title>
        <authorList>
            <person name="Zou Y."/>
            <person name="Xue W."/>
            <person name="Luo G."/>
        </authorList>
    </citation>
    <scope>NUCLEOTIDE SEQUENCE [LARGE SCALE GENOMIC DNA]</scope>
    <source>
        <strain evidence="6 7">OM05-11AA</strain>
    </source>
</reference>
<dbReference type="EMBL" id="QSUP01000004">
    <property type="protein sequence ID" value="RGN52997.1"/>
    <property type="molecule type" value="Genomic_DNA"/>
</dbReference>
<dbReference type="Proteomes" id="UP000482671">
    <property type="component" value="Unassembled WGS sequence"/>
</dbReference>
<name>A0A351E602_9BACT</name>
<dbReference type="EMBL" id="WNDD01000007">
    <property type="protein sequence ID" value="MTV01602.1"/>
    <property type="molecule type" value="Genomic_DNA"/>
</dbReference>
<dbReference type="InterPro" id="IPR025348">
    <property type="entry name" value="DUF4252"/>
</dbReference>
<evidence type="ECO:0000313" key="3">
    <source>
        <dbReference type="EMBL" id="MTU39811.1"/>
    </source>
</evidence>
<dbReference type="EMBL" id="BQNZ01000002">
    <property type="protein sequence ID" value="GKH72410.1"/>
    <property type="molecule type" value="Genomic_DNA"/>
</dbReference>
<dbReference type="AlphaFoldDB" id="A0A351E602"/>
<dbReference type="Proteomes" id="UP000448908">
    <property type="component" value="Unassembled WGS sequence"/>
</dbReference>
<proteinExistence type="predicted"/>
<evidence type="ECO:0000313" key="6">
    <source>
        <dbReference type="EMBL" id="RGN52997.1"/>
    </source>
</evidence>
<evidence type="ECO:0000313" key="8">
    <source>
        <dbReference type="Proteomes" id="UP000434916"/>
    </source>
</evidence>
<evidence type="ECO:0000313" key="10">
    <source>
        <dbReference type="Proteomes" id="UP000482671"/>
    </source>
</evidence>
<dbReference type="STRING" id="46503.ERS852463_03329"/>
<keyword evidence="8" id="KW-1185">Reference proteome</keyword>
<dbReference type="EMBL" id="WNDA01000026">
    <property type="protein sequence ID" value="MTU70401.1"/>
    <property type="molecule type" value="Genomic_DNA"/>
</dbReference>
<keyword evidence="1" id="KW-0732">Signal</keyword>
<evidence type="ECO:0000313" key="9">
    <source>
        <dbReference type="Proteomes" id="UP000448908"/>
    </source>
</evidence>
<organism evidence="5 10">
    <name type="scientific">Parabacteroides merdae</name>
    <dbReference type="NCBI Taxonomy" id="46503"/>
    <lineage>
        <taxon>Bacteria</taxon>
        <taxon>Pseudomonadati</taxon>
        <taxon>Bacteroidota</taxon>
        <taxon>Bacteroidia</taxon>
        <taxon>Bacteroidales</taxon>
        <taxon>Tannerellaceae</taxon>
        <taxon>Parabacteroides</taxon>
    </lineage>
</organism>
<dbReference type="Proteomes" id="UP000434916">
    <property type="component" value="Unassembled WGS sequence"/>
</dbReference>
<evidence type="ECO:0000313" key="4">
    <source>
        <dbReference type="EMBL" id="MTU70401.1"/>
    </source>
</evidence>